<evidence type="ECO:0000256" key="1">
    <source>
        <dbReference type="ARBA" id="ARBA00004925"/>
    </source>
</evidence>
<dbReference type="PANTHER" id="PTHR30602:SF12">
    <property type="entry name" value="AMINO-ACID ACETYLTRANSFERASE NAGS1, CHLOROPLASTIC-RELATED"/>
    <property type="match status" value="1"/>
</dbReference>
<dbReference type="InterPro" id="IPR000182">
    <property type="entry name" value="GNAT_dom"/>
</dbReference>
<feature type="domain" description="N-acetyltransferase" evidence="10">
    <location>
        <begin position="322"/>
        <end position="461"/>
    </location>
</feature>
<reference evidence="11 12" key="1">
    <citation type="submission" date="2020-09" db="EMBL/GenBank/DDBJ databases">
        <authorList>
            <person name="Tanuku N.R.S."/>
        </authorList>
    </citation>
    <scope>NUCLEOTIDE SEQUENCE [LARGE SCALE GENOMIC DNA]</scope>
    <source>
        <strain evidence="11 12">AK62</strain>
    </source>
</reference>
<dbReference type="NCBIfam" id="TIGR01890">
    <property type="entry name" value="N-Ac-Glu-synth"/>
    <property type="match status" value="1"/>
</dbReference>
<keyword evidence="6 8" id="KW-0012">Acyltransferase</keyword>
<evidence type="ECO:0000256" key="7">
    <source>
        <dbReference type="ARBA" id="ARBA00048372"/>
    </source>
</evidence>
<dbReference type="CDD" id="cd04301">
    <property type="entry name" value="NAT_SF"/>
    <property type="match status" value="1"/>
</dbReference>
<dbReference type="GO" id="GO:0016746">
    <property type="term" value="F:acyltransferase activity"/>
    <property type="evidence" value="ECO:0007669"/>
    <property type="project" value="UniProtKB-KW"/>
</dbReference>
<dbReference type="CDD" id="cd04237">
    <property type="entry name" value="AAK_NAGS-ABP"/>
    <property type="match status" value="1"/>
</dbReference>
<evidence type="ECO:0000256" key="9">
    <source>
        <dbReference type="SAM" id="MobiDB-lite"/>
    </source>
</evidence>
<keyword evidence="12" id="KW-1185">Reference proteome</keyword>
<dbReference type="SUPFAM" id="SSF55729">
    <property type="entry name" value="Acyl-CoA N-acyltransferases (Nat)"/>
    <property type="match status" value="1"/>
</dbReference>
<name>A0ABS3Z661_9GAMM</name>
<evidence type="ECO:0000256" key="6">
    <source>
        <dbReference type="ARBA" id="ARBA00023315"/>
    </source>
</evidence>
<dbReference type="PIRSF" id="PIRSF000423">
    <property type="entry name" value="ArgA"/>
    <property type="match status" value="1"/>
</dbReference>
<keyword evidence="4 8" id="KW-0028">Amino-acid biosynthesis</keyword>
<dbReference type="InterPro" id="IPR033719">
    <property type="entry name" value="NAGS_kin"/>
</dbReference>
<evidence type="ECO:0000313" key="11">
    <source>
        <dbReference type="EMBL" id="MBP0047184.1"/>
    </source>
</evidence>
<evidence type="ECO:0000256" key="2">
    <source>
        <dbReference type="ARBA" id="ARBA00009145"/>
    </source>
</evidence>
<dbReference type="InterPro" id="IPR001048">
    <property type="entry name" value="Asp/Glu/Uridylate_kinase"/>
</dbReference>
<dbReference type="HAMAP" id="MF_01105">
    <property type="entry name" value="N_acetyl_glu_synth"/>
    <property type="match status" value="1"/>
</dbReference>
<evidence type="ECO:0000256" key="4">
    <source>
        <dbReference type="ARBA" id="ARBA00022605"/>
    </source>
</evidence>
<dbReference type="SUPFAM" id="SSF53633">
    <property type="entry name" value="Carbamate kinase-like"/>
    <property type="match status" value="1"/>
</dbReference>
<dbReference type="Proteomes" id="UP000810171">
    <property type="component" value="Unassembled WGS sequence"/>
</dbReference>
<feature type="region of interest" description="Disordered" evidence="9">
    <location>
        <begin position="1"/>
        <end position="26"/>
    </location>
</feature>
<accession>A0ABS3Z661</accession>
<evidence type="ECO:0000256" key="8">
    <source>
        <dbReference type="HAMAP-Rule" id="MF_01105"/>
    </source>
</evidence>
<keyword evidence="8" id="KW-0963">Cytoplasm</keyword>
<feature type="compositionally biased region" description="Basic and acidic residues" evidence="9">
    <location>
        <begin position="1"/>
        <end position="21"/>
    </location>
</feature>
<dbReference type="Pfam" id="PF00696">
    <property type="entry name" value="AA_kinase"/>
    <property type="match status" value="1"/>
</dbReference>
<comment type="subcellular location">
    <subcellularLocation>
        <location evidence="8">Cytoplasm</location>
    </subcellularLocation>
</comment>
<protein>
    <recommendedName>
        <fullName evidence="8">Amino-acid acetyltransferase</fullName>
        <ecNumber evidence="8">2.3.1.1</ecNumber>
    </recommendedName>
    <alternativeName>
        <fullName evidence="8">N-acetylglutamate synthase</fullName>
        <shortName evidence="8">AGS</shortName>
        <shortName evidence="8">NAGS</shortName>
    </alternativeName>
</protein>
<sequence length="469" mass="52063">MDPGRQRLHNDRLNKPDRERTLSGSDSSTNYVNWFRHSSPYINMHRGKTFVLMLSGEAIADDNFANTVHDIALLNSLGVRLVLVHGARPQAERRLEARGLSTRLHHDLRITSTEILECVIEAVGCLRTDIEARLSMGLANTPMHGARIRVCSGNFVTARPVGVLDGVDMGHTGELRRIDHDGIRKLLDLNQIVLLSNLGFSPTGEVFNLAVEEVATQAAIALKADKLILFGADGGIRDSRGDLRSELLAQTARRLVHQYHAHLDDPEQPFSETANLLECAATACEQGVPRCHLIGYRDDGALLNELFTRDGQGTMVVSHSYEQVRSATIEDVGGILELIAPLEEKGVLVRRSRELLEAEIERFTVVERDGAIIGCAALYPFAEDRIGELACVAIDGNYRGGQRGDRLLEAIEASAREMGLEQLFVLTTRTAHWFLERGFHAAEKDRLPHEKQAIYNLQRNSKVFFKTLG</sequence>
<dbReference type="EC" id="2.3.1.1" evidence="8"/>
<dbReference type="InterPro" id="IPR036393">
    <property type="entry name" value="AceGlu_kinase-like_sf"/>
</dbReference>
<dbReference type="InterPro" id="IPR010167">
    <property type="entry name" value="NH2A_AcTrfase"/>
</dbReference>
<evidence type="ECO:0000256" key="5">
    <source>
        <dbReference type="ARBA" id="ARBA00022679"/>
    </source>
</evidence>
<comment type="catalytic activity">
    <reaction evidence="7 8">
        <text>L-glutamate + acetyl-CoA = N-acetyl-L-glutamate + CoA + H(+)</text>
        <dbReference type="Rhea" id="RHEA:24292"/>
        <dbReference type="ChEBI" id="CHEBI:15378"/>
        <dbReference type="ChEBI" id="CHEBI:29985"/>
        <dbReference type="ChEBI" id="CHEBI:44337"/>
        <dbReference type="ChEBI" id="CHEBI:57287"/>
        <dbReference type="ChEBI" id="CHEBI:57288"/>
        <dbReference type="EC" id="2.3.1.1"/>
    </reaction>
</comment>
<dbReference type="NCBIfam" id="NF003641">
    <property type="entry name" value="PRK05279.1"/>
    <property type="match status" value="1"/>
</dbReference>
<comment type="miscellaneous">
    <text evidence="8">In bacteria which possess the bifunctional enzyme ornithine acetyltransferase/N-acetylglutamate synthase (ArgJ), ArgA fulfills an anaplerotic role.</text>
</comment>
<comment type="caution">
    <text evidence="11">The sequence shown here is derived from an EMBL/GenBank/DDBJ whole genome shotgun (WGS) entry which is preliminary data.</text>
</comment>
<dbReference type="PANTHER" id="PTHR30602">
    <property type="entry name" value="AMINO-ACID ACETYLTRANSFERASE"/>
    <property type="match status" value="1"/>
</dbReference>
<dbReference type="PROSITE" id="PS51186">
    <property type="entry name" value="GNAT"/>
    <property type="match status" value="1"/>
</dbReference>
<evidence type="ECO:0000256" key="3">
    <source>
        <dbReference type="ARBA" id="ARBA00022571"/>
    </source>
</evidence>
<proteinExistence type="inferred from homology"/>
<evidence type="ECO:0000313" key="12">
    <source>
        <dbReference type="Proteomes" id="UP000810171"/>
    </source>
</evidence>
<dbReference type="InterPro" id="IPR016181">
    <property type="entry name" value="Acyl_CoA_acyltransferase"/>
</dbReference>
<keyword evidence="3 8" id="KW-0055">Arginine biosynthesis</keyword>
<comment type="similarity">
    <text evidence="2 8">Belongs to the acetyltransferase family. ArgA subfamily.</text>
</comment>
<dbReference type="Pfam" id="PF00583">
    <property type="entry name" value="Acetyltransf_1"/>
    <property type="match status" value="1"/>
</dbReference>
<dbReference type="Gene3D" id="3.40.630.30">
    <property type="match status" value="1"/>
</dbReference>
<comment type="pathway">
    <text evidence="1 8">Amino-acid biosynthesis; L-arginine biosynthesis; N(2)-acetyl-L-ornithine from L-glutamate: step 1/4.</text>
</comment>
<gene>
    <name evidence="8 11" type="primary">argA</name>
    <name evidence="11" type="ORF">H9C73_00425</name>
</gene>
<organism evidence="11 12">
    <name type="scientific">Marinobacterium alkalitolerans</name>
    <dbReference type="NCBI Taxonomy" id="1542925"/>
    <lineage>
        <taxon>Bacteria</taxon>
        <taxon>Pseudomonadati</taxon>
        <taxon>Pseudomonadota</taxon>
        <taxon>Gammaproteobacteria</taxon>
        <taxon>Oceanospirillales</taxon>
        <taxon>Oceanospirillaceae</taxon>
        <taxon>Marinobacterium</taxon>
    </lineage>
</organism>
<keyword evidence="5 8" id="KW-0808">Transferase</keyword>
<dbReference type="Gene3D" id="3.40.1160.10">
    <property type="entry name" value="Acetylglutamate kinase-like"/>
    <property type="match status" value="1"/>
</dbReference>
<evidence type="ECO:0000259" key="10">
    <source>
        <dbReference type="PROSITE" id="PS51186"/>
    </source>
</evidence>
<dbReference type="EMBL" id="JACVEW010000001">
    <property type="protein sequence ID" value="MBP0047184.1"/>
    <property type="molecule type" value="Genomic_DNA"/>
</dbReference>